<name>A0ACC1NE17_9PEZI</name>
<organism evidence="1 2">
    <name type="scientific">Xylaria curta</name>
    <dbReference type="NCBI Taxonomy" id="42375"/>
    <lineage>
        <taxon>Eukaryota</taxon>
        <taxon>Fungi</taxon>
        <taxon>Dikarya</taxon>
        <taxon>Ascomycota</taxon>
        <taxon>Pezizomycotina</taxon>
        <taxon>Sordariomycetes</taxon>
        <taxon>Xylariomycetidae</taxon>
        <taxon>Xylariales</taxon>
        <taxon>Xylariaceae</taxon>
        <taxon>Xylaria</taxon>
    </lineage>
</organism>
<sequence length="1398" mass="158529">MATDDARDAELLQLWEEAVDEYSKKSKRESITGTWKTWVTADVDIEKLIEQHESDFSQFRKRRGKFWSVFKVTMTQLQRFGKVAQAGIGLTPFAPASIIVEAGLFLISSGSAVADTYDSLEELFEKIRDITDRLDEYLKREIDRKLRAVTVKLLCSLLDVFCEAKAAIRRGRGNELMRRALGKENKIQTTLDQLNTMVETEIALITAKTYATARRIDERAEADRTQELLRKALHTDVAVDNDAFHANIEASRIKLSGDWLLDEKLFGKWARMEIPVLWVVGKPGTGKTYLASRVISYLRQSPSPNATGYFYIREGMNTQHTPQIILKTIASQITGLHDAYRKLAIAVCQDDKSLFSPSSIWENLFVKPFKAETVTPRPLFVVIDGIDEATRENQELLIKMAKSLSDSRSHKRKLPAIQLLLLGRPEIDYDVSNAWRGEERRPNTIHLKPSLSKADVRKFITKGVDEGIPLLKKMRQRPSKQLRKAIIMTLSESSDGMFMLAKLMLAEIKDMNKPELIRQALAKPPLGLEDMFKRVITRLTVMGGFDKQDLNEIIMWVACAKRDLLLSELDLILKLRDPSQNGIVGLDEELRTRFGSFFSISHPEFSVDNWEDGQSVIGSNVSGRSAPSASGKNTELWAEADTDSDAWADVEGEDENSEDEYEGEDEDEDEDDYEDEYEDEYILPDSFFATTVKFGHASVGQHFRTAPFHEGIGMDTNLAQGHITITCLLFLNGNTPKRNHGPWRRPDLFEYSADHFLDHLAEIQLEALRSLYPIEFKRLSNEIIVLFRARYYLHQWLEFVSDKHKFINQLFSQSICSRLQECIPKPTDEASADPDSRWLQQAKASSKFLFELFAKSLAGSLLRFRPRNQVLHVLFLRAYMSTWSDSSERWTLPPNRPLVYIAESICPEEIRELASLSGKEKTWLWHLSLGHALKSINTSRHLVAAVEEYRHVIHKSDDSHKWFGRVEEALGLFALEEYEEAIAAGSHALESLPANKRIETSQLLGMIQKANILLGNQEAAVAASLKAWKSDPYSFGVAFDVINTAHRTGHYSNTVEIVNSILTRGESTWEGAEFLGRVMKQNEFASRFISIACKEMGQLDLARDAFLAVASYATKYRDVWTCSLADDALAKLHYQFYEDDQKAIEIWENIIKDCPETPAAVNASFALASLYFTNAVGSETADAEPEVEGHFERVSALMGRWCAQRGEVELARAYIRPLVKLAVRDLTDTLSSNDFQAYSNLGKALVFFMDRPNAEIAYAFTRPLQKSKELLDLEASENDGGPVKPEPSQCQGNTELQVPFKFAGFCDCVCHRRTAEYRSFSVCEICYDIAFCDECRQKLIDGNISYRVCNPKHPLLEVYPPKGLVTKGAEGYMVRLSDERVVSSDEWLSMISREWLGT</sequence>
<dbReference type="Proteomes" id="UP001143856">
    <property type="component" value="Unassembled WGS sequence"/>
</dbReference>
<accession>A0ACC1NE17</accession>
<proteinExistence type="predicted"/>
<reference evidence="1" key="1">
    <citation type="submission" date="2022-10" db="EMBL/GenBank/DDBJ databases">
        <title>Genome Sequence of Xylaria curta.</title>
        <authorList>
            <person name="Buettner E."/>
        </authorList>
    </citation>
    <scope>NUCLEOTIDE SEQUENCE</scope>
    <source>
        <strain evidence="1">Babe10</strain>
    </source>
</reference>
<gene>
    <name evidence="1" type="ORF">NUW58_g7926</name>
</gene>
<dbReference type="EMBL" id="JAPDGR010002216">
    <property type="protein sequence ID" value="KAJ2977048.1"/>
    <property type="molecule type" value="Genomic_DNA"/>
</dbReference>
<evidence type="ECO:0000313" key="1">
    <source>
        <dbReference type="EMBL" id="KAJ2977048.1"/>
    </source>
</evidence>
<comment type="caution">
    <text evidence="1">The sequence shown here is derived from an EMBL/GenBank/DDBJ whole genome shotgun (WGS) entry which is preliminary data.</text>
</comment>
<evidence type="ECO:0000313" key="2">
    <source>
        <dbReference type="Proteomes" id="UP001143856"/>
    </source>
</evidence>
<protein>
    <submittedName>
        <fullName evidence="1">Uncharacterized protein</fullName>
    </submittedName>
</protein>
<keyword evidence="2" id="KW-1185">Reference proteome</keyword>